<dbReference type="Gene3D" id="1.25.10.10">
    <property type="entry name" value="Leucine-rich Repeat Variant"/>
    <property type="match status" value="1"/>
</dbReference>
<reference evidence="1" key="1">
    <citation type="submission" date="2021-01" db="EMBL/GenBank/DDBJ databases">
        <title>Whole genome shotgun sequence of Planobispora rosea NBRC 15558.</title>
        <authorList>
            <person name="Komaki H."/>
            <person name="Tamura T."/>
        </authorList>
    </citation>
    <scope>NUCLEOTIDE SEQUENCE</scope>
    <source>
        <strain evidence="1">NBRC 15558</strain>
    </source>
</reference>
<evidence type="ECO:0000313" key="2">
    <source>
        <dbReference type="Proteomes" id="UP000655044"/>
    </source>
</evidence>
<gene>
    <name evidence="1" type="ORF">Pro02_63640</name>
</gene>
<evidence type="ECO:0000313" key="1">
    <source>
        <dbReference type="EMBL" id="GIH87956.1"/>
    </source>
</evidence>
<proteinExistence type="predicted"/>
<dbReference type="Pfam" id="PF01816">
    <property type="entry name" value="LRV"/>
    <property type="match status" value="1"/>
</dbReference>
<comment type="caution">
    <text evidence="1">The sequence shown here is derived from an EMBL/GenBank/DDBJ whole genome shotgun (WGS) entry which is preliminary data.</text>
</comment>
<name>A0A8J3S3X1_PLARO</name>
<keyword evidence="2" id="KW-1185">Reference proteome</keyword>
<sequence length="320" mass="33900">MDAPDHRPSAAYTLAELAFLTLGASAGRTAQLMEALDIAIDPREFAETELARTSRDPATLRTLAASTYASVRRAVAGNPATPAAAIRALTREADDVTVERATCHPALQVADLEFLSLTGSGFVRAGVLRHPRVPQHLVDRATGDADPYARAVAAGHLRVREEALARLAVDDDAMVRAAAAGHPRLPVLAFPVLAADMDRWVRIALAANPHLPEAQLVLLAADAQVEVRAAAAAGPALTPDVAALLADDVEQVQRALAASLFCPVGVLRHLARPRCRTAVRQAVADHPACPADLRHHLAARDRSIYVRQRAAAWLKGPVSG</sequence>
<accession>A0A8J3S3X1</accession>
<dbReference type="EMBL" id="BOOI01000070">
    <property type="protein sequence ID" value="GIH87956.1"/>
    <property type="molecule type" value="Genomic_DNA"/>
</dbReference>
<dbReference type="InterPro" id="IPR004830">
    <property type="entry name" value="LRR_variant"/>
</dbReference>
<dbReference type="SUPFAM" id="SSF48371">
    <property type="entry name" value="ARM repeat"/>
    <property type="match status" value="1"/>
</dbReference>
<organism evidence="1 2">
    <name type="scientific">Planobispora rosea</name>
    <dbReference type="NCBI Taxonomy" id="35762"/>
    <lineage>
        <taxon>Bacteria</taxon>
        <taxon>Bacillati</taxon>
        <taxon>Actinomycetota</taxon>
        <taxon>Actinomycetes</taxon>
        <taxon>Streptosporangiales</taxon>
        <taxon>Streptosporangiaceae</taxon>
        <taxon>Planobispora</taxon>
    </lineage>
</organism>
<dbReference type="Proteomes" id="UP000655044">
    <property type="component" value="Unassembled WGS sequence"/>
</dbReference>
<dbReference type="InterPro" id="IPR016024">
    <property type="entry name" value="ARM-type_fold"/>
</dbReference>
<dbReference type="AlphaFoldDB" id="A0A8J3S3X1"/>
<protein>
    <submittedName>
        <fullName evidence="1">Uncharacterized protein</fullName>
    </submittedName>
</protein>
<dbReference type="RefSeq" id="WP_189243653.1">
    <property type="nucleotide sequence ID" value="NZ_BMQP01000047.1"/>
</dbReference>
<dbReference type="InterPro" id="IPR011989">
    <property type="entry name" value="ARM-like"/>
</dbReference>